<dbReference type="Proteomes" id="UP000321863">
    <property type="component" value="Unassembled WGS sequence"/>
</dbReference>
<name>A0A511YQL1_9FLAO</name>
<dbReference type="Pfam" id="PF26137">
    <property type="entry name" value="Toxin_SdpC"/>
    <property type="match status" value="1"/>
</dbReference>
<dbReference type="AlphaFoldDB" id="A0A511YQL1"/>
<keyword evidence="1" id="KW-1133">Transmembrane helix</keyword>
<comment type="caution">
    <text evidence="2">The sequence shown here is derived from an EMBL/GenBank/DDBJ whole genome shotgun (WGS) entry which is preliminary data.</text>
</comment>
<dbReference type="InterPro" id="IPR023888">
    <property type="entry name" value="SdpC-like"/>
</dbReference>
<keyword evidence="1" id="KW-0472">Membrane</keyword>
<protein>
    <submittedName>
        <fullName evidence="2">Uncharacterized protein</fullName>
    </submittedName>
</protein>
<evidence type="ECO:0000313" key="3">
    <source>
        <dbReference type="Proteomes" id="UP000321863"/>
    </source>
</evidence>
<feature type="transmembrane region" description="Helical" evidence="1">
    <location>
        <begin position="190"/>
        <end position="211"/>
    </location>
</feature>
<keyword evidence="1" id="KW-0812">Transmembrane</keyword>
<accession>A0A511YQL1</accession>
<evidence type="ECO:0000313" key="2">
    <source>
        <dbReference type="EMBL" id="GEN77487.1"/>
    </source>
</evidence>
<evidence type="ECO:0000256" key="1">
    <source>
        <dbReference type="SAM" id="Phobius"/>
    </source>
</evidence>
<organism evidence="2 3">
    <name type="scientific">Chryseobacterium hagamense</name>
    <dbReference type="NCBI Taxonomy" id="395935"/>
    <lineage>
        <taxon>Bacteria</taxon>
        <taxon>Pseudomonadati</taxon>
        <taxon>Bacteroidota</taxon>
        <taxon>Flavobacteriia</taxon>
        <taxon>Flavobacteriales</taxon>
        <taxon>Weeksellaceae</taxon>
        <taxon>Chryseobacterium group</taxon>
        <taxon>Chryseobacterium</taxon>
    </lineage>
</organism>
<proteinExistence type="predicted"/>
<reference evidence="2 3" key="1">
    <citation type="submission" date="2019-07" db="EMBL/GenBank/DDBJ databases">
        <title>Whole genome shotgun sequence of Chryseobacterium hagamense NBRC 105253.</title>
        <authorList>
            <person name="Hosoyama A."/>
            <person name="Uohara A."/>
            <person name="Ohji S."/>
            <person name="Ichikawa N."/>
        </authorList>
    </citation>
    <scope>NUCLEOTIDE SEQUENCE [LARGE SCALE GENOMIC DNA]</scope>
    <source>
        <strain evidence="2 3">NBRC 105253</strain>
    </source>
</reference>
<sequence>MIALVLFNFIFVSCNRDELLNDSIKSDTPVSQSNMQRMAAYSDVDVFKGIMFLEGPVADRLEDFQEISFRNFANNQTEINEMINFETLIIAQINHNNPDFMSEFREGIGSGDYYTVQNTMLSAVKEIKNSTAELSNLNQAQIDKIQNDVSTILKDQGINTLTKQNISTLVNKLTNKQKPQGQSVVDIYKWVYAAVAVVVAAVLVAFAFFVAPPDMPGNFPTIDNTYYSERFQTTVTVDLQGI</sequence>
<gene>
    <name evidence="2" type="ORF">CHA01nite_32270</name>
</gene>
<keyword evidence="3" id="KW-1185">Reference proteome</keyword>
<dbReference type="EMBL" id="BJYJ01000024">
    <property type="protein sequence ID" value="GEN77487.1"/>
    <property type="molecule type" value="Genomic_DNA"/>
</dbReference>